<dbReference type="RefSeq" id="WP_147128489.1">
    <property type="nucleotide sequence ID" value="NZ_BJXA01000002.1"/>
</dbReference>
<gene>
    <name evidence="1" type="ORF">NN4_07220</name>
</gene>
<evidence type="ECO:0000313" key="1">
    <source>
        <dbReference type="EMBL" id="GEM36203.1"/>
    </source>
</evidence>
<name>A0A511M6E1_9NOCA</name>
<dbReference type="AlphaFoldDB" id="A0A511M6E1"/>
<keyword evidence="2" id="KW-1185">Reference proteome</keyword>
<sequence>MSTCLFLLDSRNGRFVAIESRDQSIHRPHGYEAARKLGLAHRFSYGPHWFANPGLRDRVFTIRDAGTPVPAEVVGGLDIDGGSWLAFHRGTGVYCRIFADVATGDEFVSASGLPLDCVTADSARDAVQLLESRLLPAVDGAPRMPGFHLVIADANTAFVVTFDGRDTVAATSLTADRPHVLTETGAAADDEFGKHLQSRAEGVAAPTENLPSWGPWVSVFAGTDADAPGYADESWLANRHSAIRPPYRDTDDADRYKNVALRPVTDPSQVAWTKSVTIYSAGRTGAELFAYNERQLFDYQPLPTDVHKMGFPTTTDDFFVVIANENS</sequence>
<accession>A0A511M6E1</accession>
<evidence type="ECO:0000313" key="2">
    <source>
        <dbReference type="Proteomes" id="UP000321424"/>
    </source>
</evidence>
<proteinExistence type="predicted"/>
<reference evidence="1 2" key="1">
    <citation type="submission" date="2019-07" db="EMBL/GenBank/DDBJ databases">
        <title>Whole genome shotgun sequence of Nocardia ninae NBRC 108245.</title>
        <authorList>
            <person name="Hosoyama A."/>
            <person name="Uohara A."/>
            <person name="Ohji S."/>
            <person name="Ichikawa N."/>
        </authorList>
    </citation>
    <scope>NUCLEOTIDE SEQUENCE [LARGE SCALE GENOMIC DNA]</scope>
    <source>
        <strain evidence="1 2">NBRC 108245</strain>
    </source>
</reference>
<organism evidence="1 2">
    <name type="scientific">Nocardia ninae NBRC 108245</name>
    <dbReference type="NCBI Taxonomy" id="1210091"/>
    <lineage>
        <taxon>Bacteria</taxon>
        <taxon>Bacillati</taxon>
        <taxon>Actinomycetota</taxon>
        <taxon>Actinomycetes</taxon>
        <taxon>Mycobacteriales</taxon>
        <taxon>Nocardiaceae</taxon>
        <taxon>Nocardia</taxon>
    </lineage>
</organism>
<evidence type="ECO:0008006" key="3">
    <source>
        <dbReference type="Google" id="ProtNLM"/>
    </source>
</evidence>
<comment type="caution">
    <text evidence="1">The sequence shown here is derived from an EMBL/GenBank/DDBJ whole genome shotgun (WGS) entry which is preliminary data.</text>
</comment>
<dbReference type="EMBL" id="BJXA01000002">
    <property type="protein sequence ID" value="GEM36203.1"/>
    <property type="molecule type" value="Genomic_DNA"/>
</dbReference>
<dbReference type="Proteomes" id="UP000321424">
    <property type="component" value="Unassembled WGS sequence"/>
</dbReference>
<protein>
    <recommendedName>
        <fullName evidence="3">Choloylglycine hydrolase/NAAA C-terminal domain-containing protein</fullName>
    </recommendedName>
</protein>
<dbReference type="OrthoDB" id="4568841at2"/>